<dbReference type="InterPro" id="IPR013792">
    <property type="entry name" value="RNA3'P_cycl/enolpyr_Trfase_a/b"/>
</dbReference>
<name>A0ABU5L8V1_9RICK</name>
<comment type="pathway">
    <text evidence="2">Cell wall biogenesis; peptidoglycan biosynthesis.</text>
</comment>
<evidence type="ECO:0000256" key="14">
    <source>
        <dbReference type="NCBIfam" id="TIGR01072"/>
    </source>
</evidence>
<dbReference type="InterPro" id="IPR050068">
    <property type="entry name" value="MurA_subfamily"/>
</dbReference>
<comment type="caution">
    <text evidence="16">The sequence shown here is derived from an EMBL/GenBank/DDBJ whole genome shotgun (WGS) entry which is preliminary data.</text>
</comment>
<proteinExistence type="inferred from homology"/>
<dbReference type="Gene3D" id="3.65.10.10">
    <property type="entry name" value="Enolpyruvate transferase domain"/>
    <property type="match status" value="2"/>
</dbReference>
<dbReference type="RefSeq" id="WP_322498016.1">
    <property type="nucleotide sequence ID" value="NZ_JARGYT010000063.1"/>
</dbReference>
<evidence type="ECO:0000313" key="16">
    <source>
        <dbReference type="EMBL" id="MDZ5762557.1"/>
    </source>
</evidence>
<evidence type="ECO:0000256" key="3">
    <source>
        <dbReference type="ARBA" id="ARBA00022490"/>
    </source>
</evidence>
<evidence type="ECO:0000313" key="17">
    <source>
        <dbReference type="Proteomes" id="UP001293791"/>
    </source>
</evidence>
<reference evidence="16 17" key="1">
    <citation type="submission" date="2023-02" db="EMBL/GenBank/DDBJ databases">
        <title>Host association and intracellularity evolved multiple times independently in the Rickettsiales.</title>
        <authorList>
            <person name="Castelli M."/>
            <person name="Nardi T."/>
            <person name="Gammuto L."/>
            <person name="Bellinzona G."/>
            <person name="Sabaneyeva E."/>
            <person name="Potekhin A."/>
            <person name="Serra V."/>
            <person name="Petroni G."/>
            <person name="Sassera D."/>
        </authorList>
    </citation>
    <scope>NUCLEOTIDE SEQUENCE [LARGE SCALE GENOMIC DNA]</scope>
    <source>
        <strain evidence="16 17">BOD18</strain>
    </source>
</reference>
<comment type="catalytic activity">
    <reaction evidence="13">
        <text>phosphoenolpyruvate + UDP-N-acetyl-alpha-D-glucosamine = UDP-N-acetyl-3-O-(1-carboxyvinyl)-alpha-D-glucosamine + phosphate</text>
        <dbReference type="Rhea" id="RHEA:18681"/>
        <dbReference type="ChEBI" id="CHEBI:43474"/>
        <dbReference type="ChEBI" id="CHEBI:57705"/>
        <dbReference type="ChEBI" id="CHEBI:58702"/>
        <dbReference type="ChEBI" id="CHEBI:68483"/>
        <dbReference type="EC" id="2.5.1.7"/>
    </reaction>
</comment>
<dbReference type="NCBIfam" id="NF006873">
    <property type="entry name" value="PRK09369.1"/>
    <property type="match status" value="1"/>
</dbReference>
<organism evidence="16 17">
    <name type="scientific">Candidatus Cyrtobacter comes</name>
    <dbReference type="NCBI Taxonomy" id="675776"/>
    <lineage>
        <taxon>Bacteria</taxon>
        <taxon>Pseudomonadati</taxon>
        <taxon>Pseudomonadota</taxon>
        <taxon>Alphaproteobacteria</taxon>
        <taxon>Rickettsiales</taxon>
        <taxon>Candidatus Midichloriaceae</taxon>
        <taxon>Candidatus Cyrtobacter</taxon>
    </lineage>
</organism>
<keyword evidence="8" id="KW-0131">Cell cycle</keyword>
<keyword evidence="5" id="KW-0808">Transferase</keyword>
<dbReference type="InterPro" id="IPR001986">
    <property type="entry name" value="Enolpyruvate_Tfrase_dom"/>
</dbReference>
<dbReference type="InterPro" id="IPR036968">
    <property type="entry name" value="Enolpyruvate_Tfrase_sf"/>
</dbReference>
<dbReference type="SUPFAM" id="SSF55205">
    <property type="entry name" value="EPT/RTPC-like"/>
    <property type="match status" value="1"/>
</dbReference>
<keyword evidence="17" id="KW-1185">Reference proteome</keyword>
<dbReference type="PANTHER" id="PTHR43783">
    <property type="entry name" value="UDP-N-ACETYLGLUCOSAMINE 1-CARBOXYVINYLTRANSFERASE"/>
    <property type="match status" value="1"/>
</dbReference>
<dbReference type="EMBL" id="JARGYT010000063">
    <property type="protein sequence ID" value="MDZ5762557.1"/>
    <property type="molecule type" value="Genomic_DNA"/>
</dbReference>
<evidence type="ECO:0000256" key="8">
    <source>
        <dbReference type="ARBA" id="ARBA00023306"/>
    </source>
</evidence>
<dbReference type="CDD" id="cd01555">
    <property type="entry name" value="UdpNAET"/>
    <property type="match status" value="1"/>
</dbReference>
<accession>A0ABU5L8V1</accession>
<comment type="subcellular location">
    <subcellularLocation>
        <location evidence="1">Cytoplasm</location>
    </subcellularLocation>
</comment>
<keyword evidence="4" id="KW-0132">Cell division</keyword>
<keyword evidence="6" id="KW-0133">Cell shape</keyword>
<dbReference type="EC" id="2.5.1.7" evidence="11 14"/>
<evidence type="ECO:0000256" key="1">
    <source>
        <dbReference type="ARBA" id="ARBA00004496"/>
    </source>
</evidence>
<evidence type="ECO:0000256" key="6">
    <source>
        <dbReference type="ARBA" id="ARBA00022960"/>
    </source>
</evidence>
<dbReference type="PANTHER" id="PTHR43783:SF1">
    <property type="entry name" value="UDP-N-ACETYLGLUCOSAMINE 1-CARBOXYVINYLTRANSFERASE"/>
    <property type="match status" value="1"/>
</dbReference>
<evidence type="ECO:0000256" key="7">
    <source>
        <dbReference type="ARBA" id="ARBA00022984"/>
    </source>
</evidence>
<evidence type="ECO:0000256" key="11">
    <source>
        <dbReference type="ARBA" id="ARBA00039108"/>
    </source>
</evidence>
<evidence type="ECO:0000256" key="2">
    <source>
        <dbReference type="ARBA" id="ARBA00004752"/>
    </source>
</evidence>
<evidence type="ECO:0000259" key="15">
    <source>
        <dbReference type="Pfam" id="PF00275"/>
    </source>
</evidence>
<keyword evidence="9" id="KW-0961">Cell wall biogenesis/degradation</keyword>
<evidence type="ECO:0000256" key="10">
    <source>
        <dbReference type="ARBA" id="ARBA00038367"/>
    </source>
</evidence>
<evidence type="ECO:0000256" key="9">
    <source>
        <dbReference type="ARBA" id="ARBA00023316"/>
    </source>
</evidence>
<sequence>MRESIDYVIQGGSPVRGQIRCMGAKNFATKAIVASCLGNSPTFLYNVPDIGDVDITKRLIAATGVTVSNGDEFSLEIDPLTIKHHITSFPDSRRNRLPILLLGVLLHKFGKAEIPFVGGDKIGRRNVDFHIKAAEEFGATIQQKEDRFIAHSDKLKGSKIKLPYPSVGATETSLFLSVLAEGKSVIENIAIEPEVIALITMLRSMGAIIFLDSNRCATIHGVKELSGTRTKIIGDRIEAASWASLACASDGEIEVIGVTPDLLGNFLSYYTQVGGGYDLSAKADYIKFYKKSDIKPTIIETDVYPGFSTDWQQPFATLLTQAHGTSVIHETVYESRFKYLEALNKLNARTQLTSYCLGSLSCRYEGANHMHSALINGPTTLKASKEPITIPDIRAGLSYLIAAAIAHGETVLEDAEHIERGYGNLIDKLKDTNLNIKRFKR</sequence>
<dbReference type="Proteomes" id="UP001293791">
    <property type="component" value="Unassembled WGS sequence"/>
</dbReference>
<dbReference type="InterPro" id="IPR005750">
    <property type="entry name" value="UDP_GlcNAc_COvinyl_MurA"/>
</dbReference>
<feature type="domain" description="Enolpyruvate transferase" evidence="15">
    <location>
        <begin position="9"/>
        <end position="429"/>
    </location>
</feature>
<gene>
    <name evidence="16" type="ORF">Cyrtocomes_00945</name>
</gene>
<evidence type="ECO:0000256" key="5">
    <source>
        <dbReference type="ARBA" id="ARBA00022679"/>
    </source>
</evidence>
<keyword evidence="3" id="KW-0963">Cytoplasm</keyword>
<evidence type="ECO:0000256" key="13">
    <source>
        <dbReference type="ARBA" id="ARBA00047527"/>
    </source>
</evidence>
<dbReference type="Pfam" id="PF00275">
    <property type="entry name" value="EPSP_synthase"/>
    <property type="match status" value="1"/>
</dbReference>
<evidence type="ECO:0000256" key="12">
    <source>
        <dbReference type="ARBA" id="ARBA00039754"/>
    </source>
</evidence>
<dbReference type="NCBIfam" id="TIGR01072">
    <property type="entry name" value="murA"/>
    <property type="match status" value="1"/>
</dbReference>
<keyword evidence="7" id="KW-0573">Peptidoglycan synthesis</keyword>
<protein>
    <recommendedName>
        <fullName evidence="12 14">UDP-N-acetylglucosamine 1-carboxyvinyltransferase</fullName>
        <ecNumber evidence="11 14">2.5.1.7</ecNumber>
    </recommendedName>
</protein>
<evidence type="ECO:0000256" key="4">
    <source>
        <dbReference type="ARBA" id="ARBA00022618"/>
    </source>
</evidence>
<comment type="similarity">
    <text evidence="10">Belongs to the EPSP synthase family. MurA subfamily.</text>
</comment>